<dbReference type="PROSITE" id="PS00455">
    <property type="entry name" value="AMP_BINDING"/>
    <property type="match status" value="3"/>
</dbReference>
<comment type="cofactor">
    <cofactor evidence="1">
        <name>pantetheine 4'-phosphate</name>
        <dbReference type="ChEBI" id="CHEBI:47942"/>
    </cofactor>
</comment>
<dbReference type="CDD" id="cd05931">
    <property type="entry name" value="FAAL"/>
    <property type="match status" value="1"/>
</dbReference>
<dbReference type="PANTHER" id="PTHR45527:SF14">
    <property type="entry name" value="PLIPASTATIN SYNTHASE SUBUNIT B"/>
    <property type="match status" value="1"/>
</dbReference>
<dbReference type="Gene3D" id="3.30.559.30">
    <property type="entry name" value="Nonribosomal peptide synthetase, condensation domain"/>
    <property type="match status" value="3"/>
</dbReference>
<dbReference type="PANTHER" id="PTHR45527">
    <property type="entry name" value="NONRIBOSOMAL PEPTIDE SYNTHETASE"/>
    <property type="match status" value="1"/>
</dbReference>
<dbReference type="SUPFAM" id="SSF52777">
    <property type="entry name" value="CoA-dependent acyltransferases"/>
    <property type="match status" value="6"/>
</dbReference>
<proteinExistence type="predicted"/>
<dbReference type="Gene3D" id="3.30.300.30">
    <property type="match status" value="3"/>
</dbReference>
<dbReference type="CDD" id="cd17643">
    <property type="entry name" value="A_NRPS_Cytc1-like"/>
    <property type="match status" value="1"/>
</dbReference>
<dbReference type="InterPro" id="IPR036736">
    <property type="entry name" value="ACP-like_sf"/>
</dbReference>
<dbReference type="Gene3D" id="1.10.1200.10">
    <property type="entry name" value="ACP-like"/>
    <property type="match status" value="3"/>
</dbReference>
<keyword evidence="8" id="KW-1185">Reference proteome</keyword>
<evidence type="ECO:0000259" key="6">
    <source>
        <dbReference type="PROSITE" id="PS50075"/>
    </source>
</evidence>
<dbReference type="InterPro" id="IPR001242">
    <property type="entry name" value="Condensation_dom"/>
</dbReference>
<evidence type="ECO:0000256" key="2">
    <source>
        <dbReference type="ARBA" id="ARBA00022450"/>
    </source>
</evidence>
<accession>A0ABW7A016</accession>
<dbReference type="CDD" id="cd19531">
    <property type="entry name" value="LCL_NRPS-like"/>
    <property type="match status" value="1"/>
</dbReference>
<dbReference type="InterPro" id="IPR020845">
    <property type="entry name" value="AMP-binding_CS"/>
</dbReference>
<dbReference type="InterPro" id="IPR000873">
    <property type="entry name" value="AMP-dep_synth/lig_dom"/>
</dbReference>
<dbReference type="InterPro" id="IPR042099">
    <property type="entry name" value="ANL_N_sf"/>
</dbReference>
<comment type="caution">
    <text evidence="7">The sequence shown here is derived from an EMBL/GenBank/DDBJ whole genome shotgun (WGS) entry which is preliminary data.</text>
</comment>
<feature type="domain" description="Carrier" evidence="6">
    <location>
        <begin position="3102"/>
        <end position="3177"/>
    </location>
</feature>
<evidence type="ECO:0000313" key="7">
    <source>
        <dbReference type="EMBL" id="MFG1374077.1"/>
    </source>
</evidence>
<evidence type="ECO:0000256" key="1">
    <source>
        <dbReference type="ARBA" id="ARBA00001957"/>
    </source>
</evidence>
<dbReference type="EMBL" id="JBAFVH010000010">
    <property type="protein sequence ID" value="MFG1374077.1"/>
    <property type="molecule type" value="Genomic_DNA"/>
</dbReference>
<dbReference type="Pfam" id="PF13193">
    <property type="entry name" value="AMP-binding_C"/>
    <property type="match status" value="2"/>
</dbReference>
<name>A0ABW7A016_9HYPH</name>
<keyword evidence="2" id="KW-0596">Phosphopantetheine</keyword>
<dbReference type="InterPro" id="IPR020806">
    <property type="entry name" value="PKS_PP-bd"/>
</dbReference>
<evidence type="ECO:0000256" key="4">
    <source>
        <dbReference type="ARBA" id="ARBA00022832"/>
    </source>
</evidence>
<sequence>MNHLPQPPKLIASATSPADIATHLADLAARQGEALALHLLDDPSDGERTVSYAALDARARAFAARLADHAEPGARVLLLLETGLDYVGTFFGCLYAGLIAVPAFPPEANRPQHQARLAAMARDCGASVALIHANDRAAAESLLAAQPGTAVVCVEDVEDGDSDGFAMRRPRPSDIAFLQYTSGSTSTPKGVMVSHGNLVANEIAIRAGFSIQPDKSILSWLPLYHDMGLIGGLLQPLFNGGACVLMSPRHFLARPVRWLEAMSRFRSEVSGGPDFAYRMCVERIDPAQVEGLDLSSWEVAYSGSEPVRASTMEAFAARFAPLGFDAQAVHPCYGLAEATLFVTAQRRGEGLMAPGFDAPRLAAGEAQPGEGPEAVRVVACGVPASDHGVRILDPATGAPTADGRVGDVVAFGPSIAQGYWNNPAATAATFPEIDGVRVLRTGDLGFLSGGQLYLAGRAKDLIIIRGQNLYPHDIEEVIEREVDLVRQGRIAAFPVACDDGEGIGIAVEISRRTRKTVAAESIAALVSEVVGDAFLEPARVVVLLEPGALPRTSSGKLQRSAVARGYGDGTLDAFAILRDGVLEDRPGETASVSAPVAPAPAGSAMAEKLAAIWSEVLGRQAITADSHFFALGGNSVEAMRVRARLAALGLDVPVAELFRHPTLGRLAAALEQIEAAAPDLAAPVTSPDGPAPLTPAQRRMWFLSEVAAGAASRATYHVAGGIRFPASVDRDALAAALKDLVARHGALRTRFPRTEAGDAVQEELAAADLPLAVTDLGDDADGAAYAALAKTHAEAPFDLAAAPLARALLVRRPDGPDELLVTLHHLICDGWSLDLLSDELTAAYAARAAGSAPALPPTGSYLAYAHRQAAEAPDGAGLAFWYARLTDAPALTTLPADHPRPAEASHRGGRLDTTFDPALTANLRALAASADATLPMALIALFNVLLHRLSGADDLCVGLAFANRAAADSHDTMGLFVNTLPVRLQVNGSAAFGEVLRRARDGVVEAQAHQHVPLDRVLDALGTARSLSRHPLFQTLYTHLPRRAGGRVDAFTRDSGGQQFDLALESAETADGGLVLAFGYALDLFEPATVGRFADAFATLARAAVAAPDTRLDLLALVDEAALAAHAAPWPDKSALPDVPVPDLIALQAQLRPDAPAVIFGDTVTSFAALEAEANRLAHVLVAQGVGPETLVGVGLPRGPGLIAALLAVWKAGGAFVPFDPDHPAERIAHILADAGTKLVLAREGVAPGVPNLDPERLDLDQIDLSSRPTTPVGGTTHPDQLAYLVYTSGSTGRPKGVMVAHGALAMHCRATGALYQTSERTREFHFLSMSFDGAHERWMVPLIHGGAIILTDHTPWATADTLDALARHHATHGGFPPAYLDALAETAQARGEAPGVDILSFGGEAMPAESFARIAGALKPRLLINGYGPTEAVISPLAWKVPAATVLDTPHAPIGRAVGMRRAYVLDGALNPLPVGVPGELYVAGEGLARGYQGMPGATAERFLPDPFGPPGGRMYRTGDRARWRADGTVEYLGRTDRQIKLRGFRIEPGEVEAALRALPGVGAAAVALKTMGASAQLVGYVVATTGTAPDPTALREALTRRLPDHMVPARLMVLDALPLTPNGKVDYAALPVPERPAPAPESRPPQTEDERLLARIWAEVLRLPEGPDLDANFFELGGDSILSLQIVARARRAGLVLSARDLFEHQTIARLAGAARREETPAAPAAPRGALPLTPLQRAFLDRGAPRLHHFNQTLVLSPTRPLDAAHLAAAIDHVTRQHGALHLRFTRGPDGKWRQEEAEVATTPPLAVVAAVDSAAAATLFASLESALDIAAGPLFRALLANLEDGAQQLFLTAHHLVVDAVSWRILLDEIESTYLDLEQGRPLASPEPGTPFAVRTTHRPTATGPATAIALPCDHQEGANTFGHRRVTRLVLDPRQVEALRQVARAHHARLDDLLLAAVVRATGRLRSLPQLTVGIEGHGRDLVPGADFSRTVGWFTALATAAVPLEDDLRRALLATKEAARRAIADAETPPPGLIFNHLGRVDAGRGSSLFALDAMDLSTDPDLPPGAELIVDASESEAGAELRLTTSAARWEAATLARLIEAIAADLARMATLDGDGASPSDFPLAGLAQSALDRLALPWREIEDLYPLTPTQQGILFHALEGSGDGAYVNQLRVTIAGLDAQRFAAAWARAVARHDILRSAFLWTADLGAPLQAVRRHVPFAVDLHAPMDAADTAALDAIARDDRARGFALDAAPLMRVRLVPLGAGTHHLIWTAHHLLLDGWSSARLMAEVLTDYAGTPVPPPSARFRDHVAALAAPRTHGEAFWRTRLAQLEEPSLLASATAGPAVYRHLTVPLAAECWDRLGKAAKAQRVTLASLFQAAWALMLKHMTGRPAVAFGTTVSGRPDDDPRMESVLGLFIATVPMILTVPGSGQATDFVRHVQAESVATTTHADTPLVDILRWAGRSGQALFDSLLVFENYPMDAALKARTVDGLAFGPVVSQEATNFPLTLSVITDAEPRLAWSYDAGRFSPAAVDQLSERLLLALDLLAGQPEADLSALSLALPQEIAAARAHGAAAMPVTDLTPVHEMIAAQARLRPDTIAVTCGADALTYAALDRHAERLARRLADAGVGPGDIVGISAERAPALIAGLLAILKTGAAYLPLDPIYPQARRAYMIGDAGVRCILADTANAADLPQTGLRHIPLDLYGEADGDAAAMRHWPSPHPDQPAYVIYTSGSTGAPKGVAVTHGNVARLLTATAPWFGFGPHDVWTLFHAYGFDFSVWEIFGALSFGGRLVVVPHAVSRAPEEFLDLVVRERVTVLNQTPSAFRPFMQAALARAEKPDLALRHVIFGGEALDVGVLGPWYERFGIKARLVNMYGITETTVHVTYRPLGPGDVVGASRSPIGGPIPDLTLHLLDDRLDPVPVGVPGELCVGGAGLASGYLKQPGLTAARFVPDPYGPPGSRLYLSGDKAVRRPDGTLDYLGRGDGQVKIRGFRIELGEIEARLRDDAAITDAAVVVRELPGGPALVAYLAAGGPVDPAAVRERLQAGLPDYMVPAHVVALDVLPLTANGKLDRAALPEPRATSTPSAPPEGADEEALAAIWRDVLGAGEIGREDNFFALGGHSLSATQVRLEIRERLGVEVPVRRLFECQTLRSLALVLAETRAADARATENSATEAAPGPALGADALAQMDALLGELEG</sequence>
<dbReference type="Pfam" id="PF00668">
    <property type="entry name" value="Condensation"/>
    <property type="match status" value="3"/>
</dbReference>
<dbReference type="Gene3D" id="3.40.50.12780">
    <property type="entry name" value="N-terminal domain of ligase-like"/>
    <property type="match status" value="2"/>
</dbReference>
<dbReference type="SUPFAM" id="SSF56801">
    <property type="entry name" value="Acetyl-CoA synthetase-like"/>
    <property type="match status" value="3"/>
</dbReference>
<dbReference type="Gene3D" id="3.30.559.10">
    <property type="entry name" value="Chloramphenicol acetyltransferase-like domain"/>
    <property type="match status" value="3"/>
</dbReference>
<reference evidence="7 8" key="1">
    <citation type="submission" date="2024-02" db="EMBL/GenBank/DDBJ databases">
        <title>Expansion and revision of Xanthobacter and proposal of Roseixanthobacter gen. nov.</title>
        <authorList>
            <person name="Soltysiak M.P.M."/>
            <person name="Jalihal A."/>
            <person name="Ory A."/>
            <person name="Chrisophersen C."/>
            <person name="Lee A.D."/>
            <person name="Boulton J."/>
            <person name="Springer M."/>
        </authorList>
    </citation>
    <scope>NUCLEOTIDE SEQUENCE [LARGE SCALE GENOMIC DNA]</scope>
    <source>
        <strain evidence="7 8">23A</strain>
    </source>
</reference>
<gene>
    <name evidence="7" type="ORF">V5F32_18005</name>
</gene>
<dbReference type="InterPro" id="IPR023213">
    <property type="entry name" value="CAT-like_dom_sf"/>
</dbReference>
<dbReference type="Gene3D" id="2.30.38.10">
    <property type="entry name" value="Luciferase, Domain 3"/>
    <property type="match status" value="1"/>
</dbReference>
<evidence type="ECO:0000256" key="5">
    <source>
        <dbReference type="ARBA" id="ARBA00023098"/>
    </source>
</evidence>
<dbReference type="InterPro" id="IPR045851">
    <property type="entry name" value="AMP-bd_C_sf"/>
</dbReference>
<dbReference type="Gene3D" id="3.40.50.980">
    <property type="match status" value="2"/>
</dbReference>
<feature type="domain" description="Carrier" evidence="6">
    <location>
        <begin position="600"/>
        <end position="674"/>
    </location>
</feature>
<dbReference type="InterPro" id="IPR009081">
    <property type="entry name" value="PP-bd_ACP"/>
</dbReference>
<evidence type="ECO:0000313" key="8">
    <source>
        <dbReference type="Proteomes" id="UP001604002"/>
    </source>
</evidence>
<organism evidence="7 8">
    <name type="scientific">Xanthobacter oligotrophicus</name>
    <dbReference type="NCBI Taxonomy" id="2607286"/>
    <lineage>
        <taxon>Bacteria</taxon>
        <taxon>Pseudomonadati</taxon>
        <taxon>Pseudomonadota</taxon>
        <taxon>Alphaproteobacteria</taxon>
        <taxon>Hyphomicrobiales</taxon>
        <taxon>Xanthobacteraceae</taxon>
        <taxon>Xanthobacter</taxon>
    </lineage>
</organism>
<evidence type="ECO:0000256" key="3">
    <source>
        <dbReference type="ARBA" id="ARBA00022553"/>
    </source>
</evidence>
<dbReference type="InterPro" id="IPR040097">
    <property type="entry name" value="FAAL/FAAC"/>
</dbReference>
<keyword evidence="4" id="KW-0276">Fatty acid metabolism</keyword>
<dbReference type="InterPro" id="IPR006162">
    <property type="entry name" value="Ppantetheine_attach_site"/>
</dbReference>
<dbReference type="Pfam" id="PF00550">
    <property type="entry name" value="PP-binding"/>
    <property type="match status" value="3"/>
</dbReference>
<keyword evidence="5" id="KW-0443">Lipid metabolism</keyword>
<dbReference type="SMART" id="SM00823">
    <property type="entry name" value="PKS_PP"/>
    <property type="match status" value="3"/>
</dbReference>
<protein>
    <submittedName>
        <fullName evidence="7">Amino acid adenylation domain-containing protein</fullName>
    </submittedName>
</protein>
<dbReference type="NCBIfam" id="NF003417">
    <property type="entry name" value="PRK04813.1"/>
    <property type="match status" value="4"/>
</dbReference>
<dbReference type="Proteomes" id="UP001604002">
    <property type="component" value="Unassembled WGS sequence"/>
</dbReference>
<dbReference type="Pfam" id="PF00501">
    <property type="entry name" value="AMP-binding"/>
    <property type="match status" value="3"/>
</dbReference>
<dbReference type="PROSITE" id="PS00012">
    <property type="entry name" value="PHOSPHOPANTETHEINE"/>
    <property type="match status" value="2"/>
</dbReference>
<dbReference type="InterPro" id="IPR010071">
    <property type="entry name" value="AA_adenyl_dom"/>
</dbReference>
<dbReference type="InterPro" id="IPR025110">
    <property type="entry name" value="AMP-bd_C"/>
</dbReference>
<dbReference type="SUPFAM" id="SSF47336">
    <property type="entry name" value="ACP-like"/>
    <property type="match status" value="3"/>
</dbReference>
<dbReference type="RefSeq" id="WP_393993749.1">
    <property type="nucleotide sequence ID" value="NZ_JBAFVH010000010.1"/>
</dbReference>
<feature type="domain" description="Carrier" evidence="6">
    <location>
        <begin position="1646"/>
        <end position="1721"/>
    </location>
</feature>
<keyword evidence="3" id="KW-0597">Phosphoprotein</keyword>
<dbReference type="PROSITE" id="PS50075">
    <property type="entry name" value="CARRIER"/>
    <property type="match status" value="3"/>
</dbReference>
<dbReference type="NCBIfam" id="TIGR01733">
    <property type="entry name" value="AA-adenyl-dom"/>
    <property type="match status" value="2"/>
</dbReference>